<dbReference type="STRING" id="926559.JoomaDRAFT_3297"/>
<dbReference type="PANTHER" id="PTHR37947:SF1">
    <property type="entry name" value="BLL2462 PROTEIN"/>
    <property type="match status" value="1"/>
</dbReference>
<feature type="transmembrane region" description="Helical" evidence="1">
    <location>
        <begin position="650"/>
        <end position="670"/>
    </location>
</feature>
<feature type="transmembrane region" description="Helical" evidence="1">
    <location>
        <begin position="6"/>
        <end position="25"/>
    </location>
</feature>
<gene>
    <name evidence="2" type="ORF">JoomaDRAFT_3297</name>
</gene>
<dbReference type="EMBL" id="JH651379">
    <property type="protein sequence ID" value="EIJ40243.1"/>
    <property type="molecule type" value="Genomic_DNA"/>
</dbReference>
<keyword evidence="1" id="KW-0472">Membrane</keyword>
<evidence type="ECO:0000313" key="3">
    <source>
        <dbReference type="Proteomes" id="UP000004690"/>
    </source>
</evidence>
<feature type="transmembrane region" description="Helical" evidence="1">
    <location>
        <begin position="34"/>
        <end position="54"/>
    </location>
</feature>
<evidence type="ECO:0000256" key="1">
    <source>
        <dbReference type="SAM" id="Phobius"/>
    </source>
</evidence>
<keyword evidence="1" id="KW-0812">Transmembrane</keyword>
<name>I3C9F0_9FLAO</name>
<keyword evidence="1" id="KW-1133">Transmembrane helix</keyword>
<protein>
    <recommendedName>
        <fullName evidence="4">VWA domain-containing protein</fullName>
    </recommendedName>
</protein>
<organism evidence="2 3">
    <name type="scientific">Galbibacter orientalis DSM 19592</name>
    <dbReference type="NCBI Taxonomy" id="926559"/>
    <lineage>
        <taxon>Bacteria</taxon>
        <taxon>Pseudomonadati</taxon>
        <taxon>Bacteroidota</taxon>
        <taxon>Flavobacteriia</taxon>
        <taxon>Flavobacteriales</taxon>
        <taxon>Flavobacteriaceae</taxon>
        <taxon>Galbibacter</taxon>
    </lineage>
</organism>
<dbReference type="SUPFAM" id="SSF53300">
    <property type="entry name" value="vWA-like"/>
    <property type="match status" value="1"/>
</dbReference>
<proteinExistence type="predicted"/>
<reference evidence="2 3" key="1">
    <citation type="submission" date="2012-02" db="EMBL/GenBank/DDBJ databases">
        <title>Improved High-Quality Draft genome of Joostella marina DSM 19592.</title>
        <authorList>
            <consortium name="US DOE Joint Genome Institute (JGI-PGF)"/>
            <person name="Lucas S."/>
            <person name="Copeland A."/>
            <person name="Lapidus A."/>
            <person name="Bruce D."/>
            <person name="Goodwin L."/>
            <person name="Pitluck S."/>
            <person name="Peters L."/>
            <person name="Chertkov O."/>
            <person name="Ovchinnikova G."/>
            <person name="Kyrpides N."/>
            <person name="Mavromatis K."/>
            <person name="Detter J.C."/>
            <person name="Han C."/>
            <person name="Land M."/>
            <person name="Hauser L."/>
            <person name="Markowitz V."/>
            <person name="Cheng J.-F."/>
            <person name="Hugenholtz P."/>
            <person name="Woyke T."/>
            <person name="Wu D."/>
            <person name="Tindall B."/>
            <person name="Brambilla E."/>
            <person name="Klenk H.-P."/>
            <person name="Eisen J.A."/>
        </authorList>
    </citation>
    <scope>NUCLEOTIDE SEQUENCE [LARGE SCALE GENOMIC DNA]</scope>
    <source>
        <strain evidence="2 3">DSM 19592</strain>
    </source>
</reference>
<dbReference type="PANTHER" id="PTHR37947">
    <property type="entry name" value="BLL2462 PROTEIN"/>
    <property type="match status" value="1"/>
</dbReference>
<sequence>MIGVSHVIYIVVAAIISLLITLFMYRKNRGLGRVFIMMALLRFVSIFIALLLLLNLKFSTKEYYTQKPKLFVLTDNSSSIQALGYENIAKDFLGEIINDAELNNKFSVEKYTFNEELSSNDSLSFSGSQTNITNALQAIERINQTSNNAIVMLSDGNQTFGTDYQYASKSLKNSVFPVVLGDSIVFNDLRISQLNVNKYAYFKNKFPVEIFVNYEGASAVNSTLKIYNGNQVLFSEKISLTPENPSKVVNTELLANKIGVQTLKAVIEPLSEEKNKTNNSKLFALEVIDQKNKIAIVTDVLHPDIGALKKAIESNEFRTADILNIEEESKQISEYQLVILYQPNSAFKKIIEEIKTQKHNFWIISGVDTDWNFINSMELGFDRSLGAGEEDVLPAFNENYNTFQTEDIGFNDFPPLLDNLGEVSFLESYQTLLFKKIGNIDTAEPQLVTIENNEQKSAILLGEGIWKWRAASFLKNENTEAFDAYFGKLIQYVSSTKKRDRLTIENESFYYGNESIKITASYFDKNFIFNANASMEVVIKDKNSNTSTTFPMLFKGNTYEVDLSSLKASEYDFTVKVPSEKIAKSGSFTILAFDVEKQFVNPDTERLKILADNTGGSMYFSADFSALKAQLLSDASYQSIQKSKENIVSLIGWKWLLFVLIGTLSIEWFLRKYNGLI</sequence>
<evidence type="ECO:0000313" key="2">
    <source>
        <dbReference type="EMBL" id="EIJ40243.1"/>
    </source>
</evidence>
<evidence type="ECO:0008006" key="4">
    <source>
        <dbReference type="Google" id="ProtNLM"/>
    </source>
</evidence>
<dbReference type="OrthoDB" id="9763076at2"/>
<dbReference type="RefSeq" id="WP_008614388.1">
    <property type="nucleotide sequence ID" value="NZ_JH651379.1"/>
</dbReference>
<keyword evidence="3" id="KW-1185">Reference proteome</keyword>
<dbReference type="Gene3D" id="3.40.50.410">
    <property type="entry name" value="von Willebrand factor, type A domain"/>
    <property type="match status" value="1"/>
</dbReference>
<dbReference type="AlphaFoldDB" id="I3C9F0"/>
<accession>I3C9F0</accession>
<dbReference type="InterPro" id="IPR036465">
    <property type="entry name" value="vWFA_dom_sf"/>
</dbReference>
<dbReference type="Proteomes" id="UP000004690">
    <property type="component" value="Unassembled WGS sequence"/>
</dbReference>
<dbReference type="eggNOG" id="COG2304">
    <property type="taxonomic scope" value="Bacteria"/>
</dbReference>
<dbReference type="HOGENOM" id="CLU_025060_0_0_10"/>